<organism evidence="1 2">
    <name type="scientific">Nonomuraea salmonea</name>
    <dbReference type="NCBI Taxonomy" id="46181"/>
    <lineage>
        <taxon>Bacteria</taxon>
        <taxon>Bacillati</taxon>
        <taxon>Actinomycetota</taxon>
        <taxon>Actinomycetes</taxon>
        <taxon>Streptosporangiales</taxon>
        <taxon>Streptosporangiaceae</taxon>
        <taxon>Nonomuraea</taxon>
    </lineage>
</organism>
<dbReference type="Proteomes" id="UP001589568">
    <property type="component" value="Unassembled WGS sequence"/>
</dbReference>
<dbReference type="EMBL" id="JBHMCF010000052">
    <property type="protein sequence ID" value="MFB9476638.1"/>
    <property type="molecule type" value="Genomic_DNA"/>
</dbReference>
<protein>
    <submittedName>
        <fullName evidence="1">Uncharacterized protein</fullName>
    </submittedName>
</protein>
<reference evidence="1 2" key="1">
    <citation type="submission" date="2024-09" db="EMBL/GenBank/DDBJ databases">
        <authorList>
            <person name="Sun Q."/>
            <person name="Mori K."/>
        </authorList>
    </citation>
    <scope>NUCLEOTIDE SEQUENCE [LARGE SCALE GENOMIC DNA]</scope>
    <source>
        <strain evidence="1 2">JCM 3324</strain>
    </source>
</reference>
<keyword evidence="2" id="KW-1185">Reference proteome</keyword>
<dbReference type="RefSeq" id="WP_379485132.1">
    <property type="nucleotide sequence ID" value="NZ_JBHMCF010000052.1"/>
</dbReference>
<name>A0ABV5P252_9ACTN</name>
<gene>
    <name evidence="1" type="ORF">ACFFR3_44715</name>
</gene>
<sequence length="45" mass="4685">MFGGGAGSLLGHRLAALQNVLLLPQACVILLELVEFVFECDTPGA</sequence>
<accession>A0ABV5P252</accession>
<proteinExistence type="predicted"/>
<evidence type="ECO:0000313" key="2">
    <source>
        <dbReference type="Proteomes" id="UP001589568"/>
    </source>
</evidence>
<comment type="caution">
    <text evidence="1">The sequence shown here is derived from an EMBL/GenBank/DDBJ whole genome shotgun (WGS) entry which is preliminary data.</text>
</comment>
<evidence type="ECO:0000313" key="1">
    <source>
        <dbReference type="EMBL" id="MFB9476638.1"/>
    </source>
</evidence>